<gene>
    <name evidence="1" type="ORF">UFOPK3879_01246</name>
</gene>
<accession>A0A6J7LEC8</accession>
<dbReference type="EMBL" id="CAFBNR010000075">
    <property type="protein sequence ID" value="CAB4966728.1"/>
    <property type="molecule type" value="Genomic_DNA"/>
</dbReference>
<dbReference type="AlphaFoldDB" id="A0A6J7LEC8"/>
<protein>
    <submittedName>
        <fullName evidence="1">Unannotated protein</fullName>
    </submittedName>
</protein>
<reference evidence="1" key="1">
    <citation type="submission" date="2020-05" db="EMBL/GenBank/DDBJ databases">
        <authorList>
            <person name="Chiriac C."/>
            <person name="Salcher M."/>
            <person name="Ghai R."/>
            <person name="Kavagutti S V."/>
        </authorList>
    </citation>
    <scope>NUCLEOTIDE SEQUENCE</scope>
</reference>
<organism evidence="1">
    <name type="scientific">freshwater metagenome</name>
    <dbReference type="NCBI Taxonomy" id="449393"/>
    <lineage>
        <taxon>unclassified sequences</taxon>
        <taxon>metagenomes</taxon>
        <taxon>ecological metagenomes</taxon>
    </lineage>
</organism>
<evidence type="ECO:0000313" key="1">
    <source>
        <dbReference type="EMBL" id="CAB4966728.1"/>
    </source>
</evidence>
<proteinExistence type="predicted"/>
<name>A0A6J7LEC8_9ZZZZ</name>
<sequence>MRDIDAHCLEIAVSVLTVTGDLHASRLEQHVAGRAALVIDTWTTMRLNEAVSLMISNTIDGAVVGEILGPLLDVFGDATDIWGDLDQDFRTRLHAIETRALELIATGLPGDSPF</sequence>